<dbReference type="SUPFAM" id="SSF47240">
    <property type="entry name" value="Ferritin-like"/>
    <property type="match status" value="1"/>
</dbReference>
<organism evidence="2 3">
    <name type="scientific">Brevibacillus thermoruber</name>
    <dbReference type="NCBI Taxonomy" id="33942"/>
    <lineage>
        <taxon>Bacteria</taxon>
        <taxon>Bacillati</taxon>
        <taxon>Bacillota</taxon>
        <taxon>Bacilli</taxon>
        <taxon>Bacillales</taxon>
        <taxon>Paenibacillaceae</taxon>
        <taxon>Brevibacillus</taxon>
    </lineage>
</organism>
<dbReference type="PANTHER" id="PTHR30388">
    <property type="entry name" value="ALDEHYDE OXIDOREDUCTASE MOLYBDENUM COFACTOR ASSEMBLY PROTEIN"/>
    <property type="match status" value="1"/>
</dbReference>
<dbReference type="InterPro" id="IPR027051">
    <property type="entry name" value="XdhC_Rossmann_dom"/>
</dbReference>
<dbReference type="SMART" id="SM00746">
    <property type="entry name" value="TRASH"/>
    <property type="match status" value="1"/>
</dbReference>
<dbReference type="InterPro" id="IPR011017">
    <property type="entry name" value="TRASH_dom"/>
</dbReference>
<sequence length="314" mass="33715">MEEAREPFAVVTVVRTVKPSSAIVGAKALVTAAGEMIGFVGGQCIQSLVISQALACIEKGASQLVLITSDLSQLRSTDGITVLPMTCHSEGTVELFIEPKLPAPVLLVIGHSPIADSLQKIAVHLDFQVKSVALDHASSDGADNLSRFTETIRAHLSPGAYVVVASMGLYDTESLRALQGFSLSYVGLVTSPRRREAVLADLQNQGVSEAFCSFLSAPAGLDLGAVDPAEIAVTILAEIIESRRKKQTLAPVTPPVTENKSRREVIDPICRMVVDLNTTLHKAEYQGKEYGFCCPHCRQEFLKHPETYACTVEV</sequence>
<dbReference type="InterPro" id="IPR009078">
    <property type="entry name" value="Ferritin-like_SF"/>
</dbReference>
<dbReference type="InterPro" id="IPR007029">
    <property type="entry name" value="YHS_dom"/>
</dbReference>
<reference evidence="2" key="1">
    <citation type="submission" date="2022-12" db="EMBL/GenBank/DDBJ databases">
        <title>Draft genome sequence of the thermophilic strain Brevibacillus thermoruber HT42, isolated from Los Humeros, Puebla, Mexico, with biotechnological potential.</title>
        <authorList>
            <person name="Lara Sanchez J."/>
            <person name="Solis Palacios R."/>
            <person name="Bustos Baena A.S."/>
            <person name="Ruz Baez A.E."/>
            <person name="Espinosa Luna G."/>
            <person name="Oliart Ros R.M."/>
        </authorList>
    </citation>
    <scope>NUCLEOTIDE SEQUENCE</scope>
    <source>
        <strain evidence="2">HT42</strain>
    </source>
</reference>
<comment type="caution">
    <text evidence="2">The sequence shown here is derived from an EMBL/GenBank/DDBJ whole genome shotgun (WGS) entry which is preliminary data.</text>
</comment>
<accession>A0A9X3TUG1</accession>
<dbReference type="Gene3D" id="3.40.50.720">
    <property type="entry name" value="NAD(P)-binding Rossmann-like Domain"/>
    <property type="match status" value="1"/>
</dbReference>
<evidence type="ECO:0000313" key="2">
    <source>
        <dbReference type="EMBL" id="MDA5110649.1"/>
    </source>
</evidence>
<dbReference type="Pfam" id="PF02625">
    <property type="entry name" value="XdhC_CoxI"/>
    <property type="match status" value="1"/>
</dbReference>
<dbReference type="AlphaFoldDB" id="A0A9X3TUG1"/>
<dbReference type="PANTHER" id="PTHR30388:SF6">
    <property type="entry name" value="XANTHINE DEHYDROGENASE SUBUNIT A-RELATED"/>
    <property type="match status" value="1"/>
</dbReference>
<keyword evidence="3" id="KW-1185">Reference proteome</keyword>
<dbReference type="InterPro" id="IPR052698">
    <property type="entry name" value="MoCofactor_Util/Proc"/>
</dbReference>
<dbReference type="EMBL" id="JAPYYP010000037">
    <property type="protein sequence ID" value="MDA5110649.1"/>
    <property type="molecule type" value="Genomic_DNA"/>
</dbReference>
<evidence type="ECO:0000259" key="1">
    <source>
        <dbReference type="SMART" id="SM00746"/>
    </source>
</evidence>
<dbReference type="Pfam" id="PF13478">
    <property type="entry name" value="XdhC_C"/>
    <property type="match status" value="1"/>
</dbReference>
<dbReference type="InterPro" id="IPR003777">
    <property type="entry name" value="XdhC_CoxI"/>
</dbReference>
<feature type="domain" description="TRASH" evidence="1">
    <location>
        <begin position="267"/>
        <end position="305"/>
    </location>
</feature>
<protein>
    <submittedName>
        <fullName evidence="2">XdhC family protein</fullName>
    </submittedName>
</protein>
<name>A0A9X3TUG1_9BACL</name>
<dbReference type="GO" id="GO:0016491">
    <property type="term" value="F:oxidoreductase activity"/>
    <property type="evidence" value="ECO:0007669"/>
    <property type="project" value="InterPro"/>
</dbReference>
<evidence type="ECO:0000313" key="3">
    <source>
        <dbReference type="Proteomes" id="UP001151071"/>
    </source>
</evidence>
<dbReference type="RefSeq" id="WP_271140879.1">
    <property type="nucleotide sequence ID" value="NZ_JAPYYP010000037.1"/>
</dbReference>
<dbReference type="Gene3D" id="1.10.620.20">
    <property type="entry name" value="Ribonucleotide Reductase, subunit A"/>
    <property type="match status" value="1"/>
</dbReference>
<gene>
    <name evidence="2" type="ORF">O3V59_20115</name>
</gene>
<dbReference type="Pfam" id="PF04945">
    <property type="entry name" value="YHS"/>
    <property type="match status" value="1"/>
</dbReference>
<dbReference type="InterPro" id="IPR012348">
    <property type="entry name" value="RNR-like"/>
</dbReference>
<dbReference type="Proteomes" id="UP001151071">
    <property type="component" value="Unassembled WGS sequence"/>
</dbReference>
<proteinExistence type="predicted"/>